<dbReference type="InterPro" id="IPR039868">
    <property type="entry name" value="ARMD3-like"/>
</dbReference>
<comment type="caution">
    <text evidence="1">The sequence shown here is derived from an EMBL/GenBank/DDBJ whole genome shotgun (WGS) entry which is preliminary data.</text>
</comment>
<proteinExistence type="predicted"/>
<dbReference type="AlphaFoldDB" id="A0AAD2HQL4"/>
<evidence type="ECO:0000313" key="2">
    <source>
        <dbReference type="Proteomes" id="UP001295794"/>
    </source>
</evidence>
<feature type="non-terminal residue" evidence="1">
    <location>
        <position position="1"/>
    </location>
</feature>
<protein>
    <submittedName>
        <fullName evidence="1">Uncharacterized protein</fullName>
    </submittedName>
</protein>
<dbReference type="PANTHER" id="PTHR13608">
    <property type="entry name" value="ARMADILLO-LIKE HELICAL DOMAIN-CONTAINING PROTEIN 3"/>
    <property type="match status" value="1"/>
</dbReference>
<reference evidence="1" key="1">
    <citation type="submission" date="2023-11" db="EMBL/GenBank/DDBJ databases">
        <authorList>
            <person name="De Vega J J."/>
            <person name="De Vega J J."/>
        </authorList>
    </citation>
    <scope>NUCLEOTIDE SEQUENCE</scope>
</reference>
<accession>A0AAD2HQL4</accession>
<dbReference type="EMBL" id="CAVNYO010000440">
    <property type="protein sequence ID" value="CAK5280589.1"/>
    <property type="molecule type" value="Genomic_DNA"/>
</dbReference>
<name>A0AAD2HQL4_9AGAR</name>
<dbReference type="GO" id="GO:0005829">
    <property type="term" value="C:cytosol"/>
    <property type="evidence" value="ECO:0007669"/>
    <property type="project" value="TreeGrafter"/>
</dbReference>
<evidence type="ECO:0000313" key="1">
    <source>
        <dbReference type="EMBL" id="CAK5280589.1"/>
    </source>
</evidence>
<keyword evidence="2" id="KW-1185">Reference proteome</keyword>
<feature type="non-terminal residue" evidence="1">
    <location>
        <position position="152"/>
    </location>
</feature>
<sequence length="152" mass="16739">DRALSTPEPPREVFKNQPIEAGVVLLPLFEFTRINPTFPLILIAPPETKSSSESSPPATLISLSSYVLTHASSTSSPRAIGYANLCLNILLCLVQNNGVLIAFSQPSDEKIRLCRQRPPVLPVPGPKRPPLCAILDCCVLWLRHNLHKRLEV</sequence>
<dbReference type="PANTHER" id="PTHR13608:SF3">
    <property type="entry name" value="ARMADILLO-LIKE HELICAL DOMAIN-CONTAINING PROTEIN 3"/>
    <property type="match status" value="1"/>
</dbReference>
<organism evidence="1 2">
    <name type="scientific">Mycena citricolor</name>
    <dbReference type="NCBI Taxonomy" id="2018698"/>
    <lineage>
        <taxon>Eukaryota</taxon>
        <taxon>Fungi</taxon>
        <taxon>Dikarya</taxon>
        <taxon>Basidiomycota</taxon>
        <taxon>Agaricomycotina</taxon>
        <taxon>Agaricomycetes</taxon>
        <taxon>Agaricomycetidae</taxon>
        <taxon>Agaricales</taxon>
        <taxon>Marasmiineae</taxon>
        <taxon>Mycenaceae</taxon>
        <taxon>Mycena</taxon>
    </lineage>
</organism>
<dbReference type="Proteomes" id="UP001295794">
    <property type="component" value="Unassembled WGS sequence"/>
</dbReference>
<gene>
    <name evidence="1" type="ORF">MYCIT1_LOCUS31105</name>
</gene>